<evidence type="ECO:0000256" key="6">
    <source>
        <dbReference type="ARBA" id="ARBA00023242"/>
    </source>
</evidence>
<feature type="region of interest" description="Disordered" evidence="7">
    <location>
        <begin position="153"/>
        <end position="177"/>
    </location>
</feature>
<comment type="subcellular location">
    <subcellularLocation>
        <location evidence="1">Nucleus</location>
    </subcellularLocation>
</comment>
<evidence type="ECO:0000256" key="1">
    <source>
        <dbReference type="ARBA" id="ARBA00004123"/>
    </source>
</evidence>
<dbReference type="GO" id="GO:0005634">
    <property type="term" value="C:nucleus"/>
    <property type="evidence" value="ECO:0007669"/>
    <property type="project" value="UniProtKB-SubCell"/>
</dbReference>
<proteinExistence type="predicted"/>
<comment type="caution">
    <text evidence="9">The sequence shown here is derived from an EMBL/GenBank/DDBJ whole genome shotgun (WGS) entry which is preliminary data.</text>
</comment>
<keyword evidence="6" id="KW-0539">Nucleus</keyword>
<keyword evidence="4" id="KW-0227">DNA damage</keyword>
<sequence length="177" mass="20126">MHAKQFYDLDSQSVSTISSFFMRNVDVVSSAKVAAHRVEEDIKQFIAKRGRGDSLIRKSSKQKISSFFDRPNSSISSSNEKKKTDVMLMTHSNSYIETTSTSTQAKMILSTTTTKHFCDKCQCFVSEESQDEHADFHFALRLCHAQRSAIMATRGSQSLKKKKKKTKNGPLDKFLRR</sequence>
<dbReference type="InterPro" id="IPR041298">
    <property type="entry name" value="UBZ3"/>
</dbReference>
<organism evidence="9 10">
    <name type="scientific">Peronospora belbahrii</name>
    <dbReference type="NCBI Taxonomy" id="622444"/>
    <lineage>
        <taxon>Eukaryota</taxon>
        <taxon>Sar</taxon>
        <taxon>Stramenopiles</taxon>
        <taxon>Oomycota</taxon>
        <taxon>Peronosporomycetes</taxon>
        <taxon>Peronosporales</taxon>
        <taxon>Peronosporaceae</taxon>
        <taxon>Peronospora</taxon>
    </lineage>
</organism>
<dbReference type="GO" id="GO:0016740">
    <property type="term" value="F:transferase activity"/>
    <property type="evidence" value="ECO:0007669"/>
    <property type="project" value="UniProtKB-KW"/>
</dbReference>
<evidence type="ECO:0000259" key="8">
    <source>
        <dbReference type="PROSITE" id="PS51907"/>
    </source>
</evidence>
<evidence type="ECO:0000256" key="3">
    <source>
        <dbReference type="ARBA" id="ARBA00022723"/>
    </source>
</evidence>
<dbReference type="AlphaFoldDB" id="A0AAU9KPH5"/>
<evidence type="ECO:0000313" key="9">
    <source>
        <dbReference type="EMBL" id="CAH0476241.1"/>
    </source>
</evidence>
<keyword evidence="5" id="KW-0234">DNA repair</keyword>
<dbReference type="GO" id="GO:0006281">
    <property type="term" value="P:DNA repair"/>
    <property type="evidence" value="ECO:0007669"/>
    <property type="project" value="UniProtKB-KW"/>
</dbReference>
<dbReference type="Proteomes" id="UP001160483">
    <property type="component" value="Unassembled WGS sequence"/>
</dbReference>
<protein>
    <recommendedName>
        <fullName evidence="8">UBZ3-type domain-containing protein</fullName>
    </recommendedName>
</protein>
<dbReference type="EMBL" id="CAKKTJ010000147">
    <property type="protein sequence ID" value="CAH0476241.1"/>
    <property type="molecule type" value="Genomic_DNA"/>
</dbReference>
<name>A0AAU9KPH5_9STRA</name>
<evidence type="ECO:0000256" key="5">
    <source>
        <dbReference type="ARBA" id="ARBA00023204"/>
    </source>
</evidence>
<evidence type="ECO:0000256" key="7">
    <source>
        <dbReference type="SAM" id="MobiDB-lite"/>
    </source>
</evidence>
<evidence type="ECO:0000313" key="10">
    <source>
        <dbReference type="Proteomes" id="UP001160483"/>
    </source>
</evidence>
<dbReference type="GO" id="GO:0046872">
    <property type="term" value="F:metal ion binding"/>
    <property type="evidence" value="ECO:0007669"/>
    <property type="project" value="UniProtKB-KW"/>
</dbReference>
<feature type="domain" description="UBZ3-type" evidence="8">
    <location>
        <begin position="111"/>
        <end position="145"/>
    </location>
</feature>
<gene>
    <name evidence="9" type="ORF">PBS003_LOCUS3028</name>
</gene>
<evidence type="ECO:0000256" key="4">
    <source>
        <dbReference type="ARBA" id="ARBA00022763"/>
    </source>
</evidence>
<reference evidence="9" key="1">
    <citation type="submission" date="2021-11" db="EMBL/GenBank/DDBJ databases">
        <authorList>
            <person name="Islam A."/>
            <person name="Islam S."/>
            <person name="Flora M.S."/>
            <person name="Rahman M."/>
            <person name="Ziaur R.M."/>
            <person name="Epstein J.H."/>
            <person name="Hassan M."/>
            <person name="Klassen M."/>
            <person name="Woodard K."/>
            <person name="Webb A."/>
            <person name="Webby R.J."/>
            <person name="El Zowalaty M.E."/>
        </authorList>
    </citation>
    <scope>NUCLEOTIDE SEQUENCE</scope>
    <source>
        <strain evidence="9">Pbs3</strain>
    </source>
</reference>
<dbReference type="PROSITE" id="PS51907">
    <property type="entry name" value="ZF_UBZ3"/>
    <property type="match status" value="1"/>
</dbReference>
<keyword evidence="3" id="KW-0479">Metal-binding</keyword>
<accession>A0AAU9KPH5</accession>
<evidence type="ECO:0000256" key="2">
    <source>
        <dbReference type="ARBA" id="ARBA00022679"/>
    </source>
</evidence>
<keyword evidence="2" id="KW-0808">Transferase</keyword>